<dbReference type="AlphaFoldDB" id="A0A8T0H224"/>
<keyword evidence="2" id="KW-1185">Reference proteome</keyword>
<dbReference type="EMBL" id="CM026429">
    <property type="protein sequence ID" value="KAG0564817.1"/>
    <property type="molecule type" value="Genomic_DNA"/>
</dbReference>
<protein>
    <submittedName>
        <fullName evidence="1">Uncharacterized protein</fullName>
    </submittedName>
</protein>
<comment type="caution">
    <text evidence="1">The sequence shown here is derived from an EMBL/GenBank/DDBJ whole genome shotgun (WGS) entry which is preliminary data.</text>
</comment>
<accession>A0A8T0H224</accession>
<name>A0A8T0H224_CERPU</name>
<sequence length="123" mass="13862">MNPKVEIQLQVSWLQNVVGGDLLLSFPANNSKDTVSSHARIPARKNLELRMLCLTWTQECNSRNCKVDHLVERIIVPNSQPLLCFLDFSFPFLKKNSEQALGLCSKIRPPCSSSSTSLCFRVL</sequence>
<dbReference type="Proteomes" id="UP000822688">
    <property type="component" value="Chromosome 8"/>
</dbReference>
<organism evidence="1 2">
    <name type="scientific">Ceratodon purpureus</name>
    <name type="common">Fire moss</name>
    <name type="synonym">Dicranum purpureum</name>
    <dbReference type="NCBI Taxonomy" id="3225"/>
    <lineage>
        <taxon>Eukaryota</taxon>
        <taxon>Viridiplantae</taxon>
        <taxon>Streptophyta</taxon>
        <taxon>Embryophyta</taxon>
        <taxon>Bryophyta</taxon>
        <taxon>Bryophytina</taxon>
        <taxon>Bryopsida</taxon>
        <taxon>Dicranidae</taxon>
        <taxon>Pseudoditrichales</taxon>
        <taxon>Ditrichaceae</taxon>
        <taxon>Ceratodon</taxon>
    </lineage>
</organism>
<reference evidence="1" key="1">
    <citation type="submission" date="2020-06" db="EMBL/GenBank/DDBJ databases">
        <title>WGS assembly of Ceratodon purpureus strain R40.</title>
        <authorList>
            <person name="Carey S.B."/>
            <person name="Jenkins J."/>
            <person name="Shu S."/>
            <person name="Lovell J.T."/>
            <person name="Sreedasyam A."/>
            <person name="Maumus F."/>
            <person name="Tiley G.P."/>
            <person name="Fernandez-Pozo N."/>
            <person name="Barry K."/>
            <person name="Chen C."/>
            <person name="Wang M."/>
            <person name="Lipzen A."/>
            <person name="Daum C."/>
            <person name="Saski C.A."/>
            <person name="Payton A.C."/>
            <person name="Mcbreen J.C."/>
            <person name="Conrad R.E."/>
            <person name="Kollar L.M."/>
            <person name="Olsson S."/>
            <person name="Huttunen S."/>
            <person name="Landis J.B."/>
            <person name="Wickett N.J."/>
            <person name="Johnson M.G."/>
            <person name="Rensing S.A."/>
            <person name="Grimwood J."/>
            <person name="Schmutz J."/>
            <person name="Mcdaniel S.F."/>
        </authorList>
    </citation>
    <scope>NUCLEOTIDE SEQUENCE</scope>
    <source>
        <strain evidence="1">R40</strain>
    </source>
</reference>
<evidence type="ECO:0000313" key="2">
    <source>
        <dbReference type="Proteomes" id="UP000822688"/>
    </source>
</evidence>
<gene>
    <name evidence="1" type="ORF">KC19_8G142400</name>
</gene>
<proteinExistence type="predicted"/>
<evidence type="ECO:0000313" key="1">
    <source>
        <dbReference type="EMBL" id="KAG0564817.1"/>
    </source>
</evidence>